<name>A0A9P0ASA7_BRAAE</name>
<dbReference type="PRINTS" id="PR00109">
    <property type="entry name" value="TYRKINASE"/>
</dbReference>
<dbReference type="EMBL" id="OV121132">
    <property type="protein sequence ID" value="CAH0547122.1"/>
    <property type="molecule type" value="Genomic_DNA"/>
</dbReference>
<dbReference type="PANTHER" id="PTHR44329">
    <property type="entry name" value="SERINE/THREONINE-PROTEIN KINASE TNNI3K-RELATED"/>
    <property type="match status" value="1"/>
</dbReference>
<evidence type="ECO:0000313" key="3">
    <source>
        <dbReference type="Proteomes" id="UP001154078"/>
    </source>
</evidence>
<dbReference type="InterPro" id="IPR000719">
    <property type="entry name" value="Prot_kinase_dom"/>
</dbReference>
<protein>
    <recommendedName>
        <fullName evidence="1">Protein kinase domain-containing protein</fullName>
    </recommendedName>
</protein>
<reference evidence="2" key="1">
    <citation type="submission" date="2021-12" db="EMBL/GenBank/DDBJ databases">
        <authorList>
            <person name="King R."/>
        </authorList>
    </citation>
    <scope>NUCLEOTIDE SEQUENCE</scope>
</reference>
<dbReference type="SMART" id="SM00220">
    <property type="entry name" value="S_TKc"/>
    <property type="match status" value="1"/>
</dbReference>
<dbReference type="AlphaFoldDB" id="A0A9P0ASA7"/>
<dbReference type="PROSITE" id="PS50011">
    <property type="entry name" value="PROTEIN_KINASE_DOM"/>
    <property type="match status" value="1"/>
</dbReference>
<evidence type="ECO:0000259" key="1">
    <source>
        <dbReference type="PROSITE" id="PS50011"/>
    </source>
</evidence>
<organism evidence="2 3">
    <name type="scientific">Brassicogethes aeneus</name>
    <name type="common">Rape pollen beetle</name>
    <name type="synonym">Meligethes aeneus</name>
    <dbReference type="NCBI Taxonomy" id="1431903"/>
    <lineage>
        <taxon>Eukaryota</taxon>
        <taxon>Metazoa</taxon>
        <taxon>Ecdysozoa</taxon>
        <taxon>Arthropoda</taxon>
        <taxon>Hexapoda</taxon>
        <taxon>Insecta</taxon>
        <taxon>Pterygota</taxon>
        <taxon>Neoptera</taxon>
        <taxon>Endopterygota</taxon>
        <taxon>Coleoptera</taxon>
        <taxon>Polyphaga</taxon>
        <taxon>Cucujiformia</taxon>
        <taxon>Nitidulidae</taxon>
        <taxon>Meligethinae</taxon>
        <taxon>Brassicogethes</taxon>
    </lineage>
</organism>
<sequence>MYYTTVKEENTRIGPSYSEPVPNITKEEKENYFKLISWPNRNPFFQQYRSECYLKNIPVIINKPIDQNTPQNAHKIKQGWINDFFGCLQPVFSIIGKGVEEHNYFQDDWEISFEKITQLQFLGCGGQGAVFFGMLDENPVAVKKVNELKDTEIKNLRKLNHPNVVKFIGVCTQEPCFCIVMEFCPFGTLFNLLKDQSNIITINRVVTWTKQIANGMQYLHMQNIIHRDLKSPNVLIGDNEIIKISDFGTCRTFNGISEKMTFAGTVAWMAPEVIKEQACSEKVDVWSFGIVLWELLTCEIPYKGLEQSAIMYSVGSGKLKPHIPESCPDGFKLIMNMCWKINPKERPSFKLICNHIEIASVEILATFQEKEFIMSQKKWKMEIKTKINLFVEQFQKFQIEYKLKEDQLIKRRQMELKHICDVRELYDKKLEKVNALFIELNAALNHVNKNTQIKNIESINQNFSSLSLDYSLGISKTNKSPSLKSICTLFNLSTDSETETIGFEKQKSEKTSIIADAETQTLINDMEIKPNCNKNKAQTVILQQYQNDGERRKNYIKIHYMAGQSQSNDNHTNISSKDQNLNRKVGDLLDTDYMDYMKLDSDSSFEMDVNENRNIIQPDFIKKQCLSYKRKL</sequence>
<dbReference type="GO" id="GO:0006950">
    <property type="term" value="P:response to stress"/>
    <property type="evidence" value="ECO:0007669"/>
    <property type="project" value="UniProtKB-ARBA"/>
</dbReference>
<keyword evidence="3" id="KW-1185">Reference proteome</keyword>
<accession>A0A9P0ASA7</accession>
<dbReference type="GO" id="GO:0004674">
    <property type="term" value="F:protein serine/threonine kinase activity"/>
    <property type="evidence" value="ECO:0007669"/>
    <property type="project" value="TreeGrafter"/>
</dbReference>
<dbReference type="OrthoDB" id="339325at2759"/>
<evidence type="ECO:0000313" key="2">
    <source>
        <dbReference type="EMBL" id="CAH0547122.1"/>
    </source>
</evidence>
<dbReference type="SUPFAM" id="SSF56112">
    <property type="entry name" value="Protein kinase-like (PK-like)"/>
    <property type="match status" value="1"/>
</dbReference>
<dbReference type="InterPro" id="IPR008271">
    <property type="entry name" value="Ser/Thr_kinase_AS"/>
</dbReference>
<feature type="domain" description="Protein kinase" evidence="1">
    <location>
        <begin position="116"/>
        <end position="358"/>
    </location>
</feature>
<dbReference type="PROSITE" id="PS00108">
    <property type="entry name" value="PROTEIN_KINASE_ST"/>
    <property type="match status" value="1"/>
</dbReference>
<dbReference type="InterPro" id="IPR011009">
    <property type="entry name" value="Kinase-like_dom_sf"/>
</dbReference>
<dbReference type="Pfam" id="PF07714">
    <property type="entry name" value="PK_Tyr_Ser-Thr"/>
    <property type="match status" value="1"/>
</dbReference>
<dbReference type="InterPro" id="IPR051681">
    <property type="entry name" value="Ser/Thr_Kinases-Pseudokinases"/>
</dbReference>
<dbReference type="Gene3D" id="1.10.510.10">
    <property type="entry name" value="Transferase(Phosphotransferase) domain 1"/>
    <property type="match status" value="1"/>
</dbReference>
<proteinExistence type="predicted"/>
<dbReference type="Gene3D" id="3.30.200.20">
    <property type="entry name" value="Phosphorylase Kinase, domain 1"/>
    <property type="match status" value="1"/>
</dbReference>
<dbReference type="InterPro" id="IPR001245">
    <property type="entry name" value="Ser-Thr/Tyr_kinase_cat_dom"/>
</dbReference>
<dbReference type="PANTHER" id="PTHR44329:SF304">
    <property type="entry name" value="MITOGEN-ACTIVATED PROTEIN KINASE KINASE KINASE 13-LIKE ISOFORM X1"/>
    <property type="match status" value="1"/>
</dbReference>
<gene>
    <name evidence="2" type="ORF">MELIAE_LOCUS1166</name>
</gene>
<dbReference type="GO" id="GO:0005524">
    <property type="term" value="F:ATP binding"/>
    <property type="evidence" value="ECO:0007669"/>
    <property type="project" value="InterPro"/>
</dbReference>
<dbReference type="GO" id="GO:0005737">
    <property type="term" value="C:cytoplasm"/>
    <property type="evidence" value="ECO:0007669"/>
    <property type="project" value="TreeGrafter"/>
</dbReference>
<dbReference type="Proteomes" id="UP001154078">
    <property type="component" value="Chromosome 1"/>
</dbReference>